<evidence type="ECO:0000256" key="1">
    <source>
        <dbReference type="SAM" id="MobiDB-lite"/>
    </source>
</evidence>
<dbReference type="Proteomes" id="UP000095788">
    <property type="component" value="Unassembled WGS sequence"/>
</dbReference>
<evidence type="ECO:0000313" key="2">
    <source>
        <dbReference type="EMBL" id="CUQ15896.1"/>
    </source>
</evidence>
<dbReference type="EMBL" id="CZBF01000006">
    <property type="protein sequence ID" value="CUQ15896.1"/>
    <property type="molecule type" value="Genomic_DNA"/>
</dbReference>
<gene>
    <name evidence="2" type="ORF">ERS852554_03168</name>
</gene>
<organism evidence="2 3">
    <name type="scientific">Bacteroides uniformis</name>
    <dbReference type="NCBI Taxonomy" id="820"/>
    <lineage>
        <taxon>Bacteria</taxon>
        <taxon>Pseudomonadati</taxon>
        <taxon>Bacteroidota</taxon>
        <taxon>Bacteroidia</taxon>
        <taxon>Bacteroidales</taxon>
        <taxon>Bacteroidaceae</taxon>
        <taxon>Bacteroides</taxon>
    </lineage>
</organism>
<dbReference type="AlphaFoldDB" id="A0A174U3K4"/>
<feature type="region of interest" description="Disordered" evidence="1">
    <location>
        <begin position="1"/>
        <end position="28"/>
    </location>
</feature>
<proteinExistence type="predicted"/>
<accession>A0A174U3K4</accession>
<sequence length="74" mass="8352">MNMNRMEMPGSPIPTDKGSPRPHRLSKVRPQAVFRKIILAELRYFPEKPCTAGTRHLVEVGGMESPASTYIKDK</sequence>
<protein>
    <submittedName>
        <fullName evidence="2">Uncharacterized protein</fullName>
    </submittedName>
</protein>
<evidence type="ECO:0000313" key="3">
    <source>
        <dbReference type="Proteomes" id="UP000095788"/>
    </source>
</evidence>
<reference evidence="2 3" key="1">
    <citation type="submission" date="2015-09" db="EMBL/GenBank/DDBJ databases">
        <authorList>
            <consortium name="Pathogen Informatics"/>
        </authorList>
    </citation>
    <scope>NUCLEOTIDE SEQUENCE [LARGE SCALE GENOMIC DNA]</scope>
    <source>
        <strain evidence="2 3">2789STDY5834942</strain>
    </source>
</reference>
<name>A0A174U3K4_BACUN</name>